<dbReference type="OrthoDB" id="9805134at2"/>
<gene>
    <name evidence="6" type="ORF">DFJ75_0702</name>
</gene>
<dbReference type="Pfam" id="PF21351">
    <property type="entry name" value="TetR_C_41"/>
    <property type="match status" value="1"/>
</dbReference>
<organism evidence="6 7">
    <name type="scientific">Williamsia marianensis</name>
    <dbReference type="NCBI Taxonomy" id="85044"/>
    <lineage>
        <taxon>Bacteria</taxon>
        <taxon>Bacillati</taxon>
        <taxon>Actinomycetota</taxon>
        <taxon>Actinomycetes</taxon>
        <taxon>Mycobacteriales</taxon>
        <taxon>Nocardiaceae</taxon>
        <taxon>Williamsia</taxon>
    </lineage>
</organism>
<protein>
    <submittedName>
        <fullName evidence="6">TetR family transcriptional regulator</fullName>
    </submittedName>
</protein>
<dbReference type="GO" id="GO:0000976">
    <property type="term" value="F:transcription cis-regulatory region binding"/>
    <property type="evidence" value="ECO:0007669"/>
    <property type="project" value="TreeGrafter"/>
</dbReference>
<dbReference type="PANTHER" id="PTHR30055:SF234">
    <property type="entry name" value="HTH-TYPE TRANSCRIPTIONAL REGULATOR BETI"/>
    <property type="match status" value="1"/>
</dbReference>
<sequence length="199" mass="21375">MPRATKEQSEKTAARILATARTAFAVQGYAAVGLEDIAATAGVTRGAVYHHFQSKTGLFRAVHTETQRRVGIAVDHATAGIDDSWRALEVGCRAFLEASVRDDARQIMLIDAPAVLGWDTWRAEDANNSGRMLLDVLAELKSAELLDVMSVGACHALLTGAMNEAALWIASTTDRDAALADACNTLVRMLDALRTRPTP</sequence>
<dbReference type="Gene3D" id="1.10.357.10">
    <property type="entry name" value="Tetracycline Repressor, domain 2"/>
    <property type="match status" value="1"/>
</dbReference>
<dbReference type="InterPro" id="IPR049484">
    <property type="entry name" value="Rv0078-like_C"/>
</dbReference>
<keyword evidence="1" id="KW-0805">Transcription regulation</keyword>
<dbReference type="InterPro" id="IPR001647">
    <property type="entry name" value="HTH_TetR"/>
</dbReference>
<dbReference type="RefSeq" id="WP_062797037.1">
    <property type="nucleotide sequence ID" value="NZ_CBCRXS010000001.1"/>
</dbReference>
<accession>A0A495JY05</accession>
<evidence type="ECO:0000256" key="4">
    <source>
        <dbReference type="PROSITE-ProRule" id="PRU00335"/>
    </source>
</evidence>
<feature type="DNA-binding region" description="H-T-H motif" evidence="4">
    <location>
        <begin position="33"/>
        <end position="52"/>
    </location>
</feature>
<keyword evidence="2 4" id="KW-0238">DNA-binding</keyword>
<dbReference type="Pfam" id="PF00440">
    <property type="entry name" value="TetR_N"/>
    <property type="match status" value="1"/>
</dbReference>
<dbReference type="EMBL" id="RBKV01000001">
    <property type="protein sequence ID" value="RKR93913.1"/>
    <property type="molecule type" value="Genomic_DNA"/>
</dbReference>
<keyword evidence="3" id="KW-0804">Transcription</keyword>
<evidence type="ECO:0000256" key="2">
    <source>
        <dbReference type="ARBA" id="ARBA00023125"/>
    </source>
</evidence>
<evidence type="ECO:0000313" key="6">
    <source>
        <dbReference type="EMBL" id="RKR93913.1"/>
    </source>
</evidence>
<dbReference type="SUPFAM" id="SSF46689">
    <property type="entry name" value="Homeodomain-like"/>
    <property type="match status" value="1"/>
</dbReference>
<dbReference type="InterPro" id="IPR050109">
    <property type="entry name" value="HTH-type_TetR-like_transc_reg"/>
</dbReference>
<feature type="domain" description="HTH tetR-type" evidence="5">
    <location>
        <begin position="10"/>
        <end position="70"/>
    </location>
</feature>
<evidence type="ECO:0000256" key="3">
    <source>
        <dbReference type="ARBA" id="ARBA00023163"/>
    </source>
</evidence>
<comment type="caution">
    <text evidence="6">The sequence shown here is derived from an EMBL/GenBank/DDBJ whole genome shotgun (WGS) entry which is preliminary data.</text>
</comment>
<evidence type="ECO:0000256" key="1">
    <source>
        <dbReference type="ARBA" id="ARBA00023015"/>
    </source>
</evidence>
<dbReference type="InterPro" id="IPR009057">
    <property type="entry name" value="Homeodomain-like_sf"/>
</dbReference>
<dbReference type="AlphaFoldDB" id="A0A495JY05"/>
<dbReference type="PROSITE" id="PS50977">
    <property type="entry name" value="HTH_TETR_2"/>
    <property type="match status" value="1"/>
</dbReference>
<dbReference type="PANTHER" id="PTHR30055">
    <property type="entry name" value="HTH-TYPE TRANSCRIPTIONAL REGULATOR RUTR"/>
    <property type="match status" value="1"/>
</dbReference>
<proteinExistence type="predicted"/>
<evidence type="ECO:0000313" key="7">
    <source>
        <dbReference type="Proteomes" id="UP000274762"/>
    </source>
</evidence>
<name>A0A495JY05_WILMA</name>
<dbReference type="GO" id="GO:0003700">
    <property type="term" value="F:DNA-binding transcription factor activity"/>
    <property type="evidence" value="ECO:0007669"/>
    <property type="project" value="TreeGrafter"/>
</dbReference>
<reference evidence="6 7" key="1">
    <citation type="submission" date="2018-10" db="EMBL/GenBank/DDBJ databases">
        <title>Sequencing the genomes of 1000 actinobacteria strains.</title>
        <authorList>
            <person name="Klenk H.-P."/>
        </authorList>
    </citation>
    <scope>NUCLEOTIDE SEQUENCE [LARGE SCALE GENOMIC DNA]</scope>
    <source>
        <strain evidence="6 7">DSM 44343</strain>
    </source>
</reference>
<dbReference type="PRINTS" id="PR00455">
    <property type="entry name" value="HTHTETR"/>
</dbReference>
<dbReference type="Proteomes" id="UP000274762">
    <property type="component" value="Unassembled WGS sequence"/>
</dbReference>
<evidence type="ECO:0000259" key="5">
    <source>
        <dbReference type="PROSITE" id="PS50977"/>
    </source>
</evidence>